<protein>
    <submittedName>
        <fullName evidence="2">Uncharacterized protein</fullName>
    </submittedName>
</protein>
<reference evidence="2 3" key="1">
    <citation type="journal article" date="2011" name="Stand. Genomic Sci.">
        <title>Complete genome sequence of Bacteroides salanitronis type strain (BL78).</title>
        <authorList>
            <person name="Gronow S."/>
            <person name="Held B."/>
            <person name="Lucas S."/>
            <person name="Lapidus A."/>
            <person name="Del Rio T.G."/>
            <person name="Nolan M."/>
            <person name="Tice H."/>
            <person name="Deshpande S."/>
            <person name="Cheng J.F."/>
            <person name="Pitluck S."/>
            <person name="Liolios K."/>
            <person name="Pagani I."/>
            <person name="Ivanova N."/>
            <person name="Mavromatis K."/>
            <person name="Pati A."/>
            <person name="Tapia R."/>
            <person name="Han C."/>
            <person name="Goodwin L."/>
            <person name="Chen A."/>
            <person name="Palaniappan K."/>
            <person name="Land M."/>
            <person name="Hauser L."/>
            <person name="Chang Y.J."/>
            <person name="Jeffries C.D."/>
            <person name="Brambilla E.M."/>
            <person name="Rohde M."/>
            <person name="Goker M."/>
            <person name="Detter J.C."/>
            <person name="Woyke T."/>
            <person name="Bristow J."/>
            <person name="Markowitz V."/>
            <person name="Hugenholtz P."/>
            <person name="Kyrpides N.C."/>
            <person name="Klenk H.P."/>
            <person name="Eisen J.A."/>
        </authorList>
    </citation>
    <scope>NUCLEOTIDE SEQUENCE [LARGE SCALE GENOMIC DNA]</scope>
    <source>
        <strain evidence="2 3">DSM 18170</strain>
    </source>
</reference>
<evidence type="ECO:0000256" key="1">
    <source>
        <dbReference type="SAM" id="Phobius"/>
    </source>
</evidence>
<dbReference type="KEGG" id="bsa:Bacsa_1701"/>
<organism evidence="2 3">
    <name type="scientific">Phocaeicola salanitronis (strain DSM 18170 / JCM 13657 / CCUG 60908 / BL78)</name>
    <name type="common">Bacteroides salanitronis</name>
    <dbReference type="NCBI Taxonomy" id="667015"/>
    <lineage>
        <taxon>Bacteria</taxon>
        <taxon>Pseudomonadati</taxon>
        <taxon>Bacteroidota</taxon>
        <taxon>Bacteroidia</taxon>
        <taxon>Bacteroidales</taxon>
        <taxon>Bacteroidaceae</taxon>
        <taxon>Phocaeicola</taxon>
    </lineage>
</organism>
<dbReference type="Gene3D" id="1.25.40.10">
    <property type="entry name" value="Tetratricopeptide repeat domain"/>
    <property type="match status" value="1"/>
</dbReference>
<proteinExistence type="predicted"/>
<gene>
    <name evidence="2" type="ordered locus">Bacsa_1701</name>
</gene>
<dbReference type="STRING" id="667015.Bacsa_1701"/>
<keyword evidence="1" id="KW-0812">Transmembrane</keyword>
<evidence type="ECO:0000313" key="3">
    <source>
        <dbReference type="Proteomes" id="UP000007486"/>
    </source>
</evidence>
<dbReference type="OrthoDB" id="1149028at2"/>
<keyword evidence="1" id="KW-1133">Transmembrane helix</keyword>
<dbReference type="AlphaFoldDB" id="F0R0R0"/>
<dbReference type="EMBL" id="CP002530">
    <property type="protein sequence ID" value="ADY36264.1"/>
    <property type="molecule type" value="Genomic_DNA"/>
</dbReference>
<dbReference type="eggNOG" id="ENOG5030JIW">
    <property type="taxonomic scope" value="Bacteria"/>
</dbReference>
<sequence length="724" mass="83917">MNIIINNPYRQLGVYSNSPIKERVANHNRLKAFLKVGKHVDFPLDLSQYLTPIDRTSESVAQAEASLALSNEQIKYAQFWFMKATPLDDIAFNHLFAGNMGEAINIWMKKDSASSLQNRIVCALIQEDYSNAIACAELLYTQYAVQFVLAIVGKEDNTLSESIALSFIDVLCEEIASDVILPLITNDTWKSHVVEKSVKPLIEQIQSVIEIAKSSRGKGATARYNAGVKLMKDTAGLLQQLKVFSSETDLQYQMIADKLGLEILQCGIDYFNEADEPDAAYKAMQLQSYAMTVVVSKTVKDRCKENVDILKQVIKNLPPLEIFAEDKAIKEELRKFHDEFYSFKGCKDALFNCVPFIVSIKSKLGIQNKYYIEISTLIANILLGFVIETFNSHVNDELKNMLQKNEKETLVSLMWMLRFCWNIIVNIERLDTSKEFQTNRLSPNENAIRKFIAQLDPQFDIKDIRNIAIRSIKGYLVEPFLQQYVNTWYSQQRAILMTVISGFSVNPFQNYSTSRDIYAEMGVRIPPTQGFMSEWEHEDFIDLRTEEDYYNECKEIYAKKELSNHAYNNYIEKYPEGKYLKEVQSFKDTLKYESYLYEKYKETISSCKDYIKRYPNGWYLSSIKNRLDDLIFKQYKSAHNLEEYIVQYPNGRNVSKADDLLFEQYKLTNRLKDYLAHFPKGRNAHEAENLLKKKNDSVMWIVLIFIAILFFLVLYSLYKTVLLM</sequence>
<keyword evidence="1" id="KW-0472">Membrane</keyword>
<evidence type="ECO:0000313" key="2">
    <source>
        <dbReference type="EMBL" id="ADY36264.1"/>
    </source>
</evidence>
<accession>F0R0R0</accession>
<keyword evidence="3" id="KW-1185">Reference proteome</keyword>
<dbReference type="RefSeq" id="WP_013617695.1">
    <property type="nucleotide sequence ID" value="NC_015164.1"/>
</dbReference>
<dbReference type="InterPro" id="IPR011990">
    <property type="entry name" value="TPR-like_helical_dom_sf"/>
</dbReference>
<feature type="transmembrane region" description="Helical" evidence="1">
    <location>
        <begin position="698"/>
        <end position="718"/>
    </location>
</feature>
<name>F0R0R0_PHOSB</name>
<dbReference type="HOGENOM" id="CLU_382054_0_0_10"/>
<dbReference type="Proteomes" id="UP000007486">
    <property type="component" value="Chromosome"/>
</dbReference>